<gene>
    <name evidence="2" type="ORF">H310_12099</name>
</gene>
<dbReference type="GeneID" id="20089149"/>
<dbReference type="EMBL" id="KI913987">
    <property type="protein sequence ID" value="ETV94067.1"/>
    <property type="molecule type" value="Genomic_DNA"/>
</dbReference>
<name>A0A024TL47_9STRA</name>
<feature type="compositionally biased region" description="Basic and acidic residues" evidence="1">
    <location>
        <begin position="370"/>
        <end position="379"/>
    </location>
</feature>
<proteinExistence type="predicted"/>
<sequence>MQYALSGDLITPKSPHEPFFYSHPALLHTIPSTIFSSCAIKSRSVCCDTNITVDEGSAATRASFASFRSKYNQHTNNNNLSTGANYVALPRCPPSLATGSARTSTAGCIDDADSASADVVSKLSWDAWVTALVGRTGLSSDAAAAGKVRALLHHFCFVGVPEYTATVQPTMGMIAYMDAPPQAHPRRPPEPHDPSPRPSRACGRHPHGHVMRLHWRFHETLDPPRRPNGVHVYEVSFEEFGPSPRVPPTPSLVCGAGRHFLASIAHDAFVSGISCALSTTQSRCCSWMMPMGSRAKGHKTMSHRAKGRFPCLIKALFATAPFDANGPRSPGLSCRCSVGPCASRHIPLAAIRQRLRYGVPTWNVVFRRLGRGEGPHGRSAEPNAGMGGSRSPTRSVPGPNPEKHGVVPDGHCAGRWRHGIQDVEGDVVGRGRQLLPRALGVGALDARRRWLVLPGPAWPHVCARPRLPSDGHPLGRRAKPMGMPAAAIVDGVSAAG</sequence>
<dbReference type="AlphaFoldDB" id="A0A024TL47"/>
<feature type="region of interest" description="Disordered" evidence="1">
    <location>
        <begin position="370"/>
        <end position="402"/>
    </location>
</feature>
<protein>
    <submittedName>
        <fullName evidence="2">Uncharacterized protein</fullName>
    </submittedName>
</protein>
<accession>A0A024TL47</accession>
<evidence type="ECO:0000313" key="2">
    <source>
        <dbReference type="EMBL" id="ETV94067.1"/>
    </source>
</evidence>
<dbReference type="RefSeq" id="XP_008877270.1">
    <property type="nucleotide sequence ID" value="XM_008879048.1"/>
</dbReference>
<dbReference type="VEuPathDB" id="FungiDB:H310_12099"/>
<evidence type="ECO:0000256" key="1">
    <source>
        <dbReference type="SAM" id="MobiDB-lite"/>
    </source>
</evidence>
<reference evidence="2" key="1">
    <citation type="submission" date="2013-12" db="EMBL/GenBank/DDBJ databases">
        <title>The Genome Sequence of Aphanomyces invadans NJM9701.</title>
        <authorList>
            <consortium name="The Broad Institute Genomics Platform"/>
            <person name="Russ C."/>
            <person name="Tyler B."/>
            <person name="van West P."/>
            <person name="Dieguez-Uribeondo J."/>
            <person name="Young S.K."/>
            <person name="Zeng Q."/>
            <person name="Gargeya S."/>
            <person name="Fitzgerald M."/>
            <person name="Abouelleil A."/>
            <person name="Alvarado L."/>
            <person name="Chapman S.B."/>
            <person name="Gainer-Dewar J."/>
            <person name="Goldberg J."/>
            <person name="Griggs A."/>
            <person name="Gujja S."/>
            <person name="Hansen M."/>
            <person name="Howarth C."/>
            <person name="Imamovic A."/>
            <person name="Ireland A."/>
            <person name="Larimer J."/>
            <person name="McCowan C."/>
            <person name="Murphy C."/>
            <person name="Pearson M."/>
            <person name="Poon T.W."/>
            <person name="Priest M."/>
            <person name="Roberts A."/>
            <person name="Saif S."/>
            <person name="Shea T."/>
            <person name="Sykes S."/>
            <person name="Wortman J."/>
            <person name="Nusbaum C."/>
            <person name="Birren B."/>
        </authorList>
    </citation>
    <scope>NUCLEOTIDE SEQUENCE [LARGE SCALE GENOMIC DNA]</scope>
    <source>
        <strain evidence="2">NJM9701</strain>
    </source>
</reference>
<organism evidence="2">
    <name type="scientific">Aphanomyces invadans</name>
    <dbReference type="NCBI Taxonomy" id="157072"/>
    <lineage>
        <taxon>Eukaryota</taxon>
        <taxon>Sar</taxon>
        <taxon>Stramenopiles</taxon>
        <taxon>Oomycota</taxon>
        <taxon>Saprolegniomycetes</taxon>
        <taxon>Saprolegniales</taxon>
        <taxon>Verrucalvaceae</taxon>
        <taxon>Aphanomyces</taxon>
    </lineage>
</organism>
<feature type="region of interest" description="Disordered" evidence="1">
    <location>
        <begin position="179"/>
        <end position="205"/>
    </location>
</feature>